<dbReference type="RefSeq" id="WP_320500800.1">
    <property type="nucleotide sequence ID" value="NZ_JAXCLX010000001.1"/>
</dbReference>
<dbReference type="Pfam" id="PF07171">
    <property type="entry name" value="MlrC_C"/>
    <property type="match status" value="1"/>
</dbReference>
<dbReference type="PIRSF" id="PIRSF012702">
    <property type="entry name" value="UCP012702"/>
    <property type="match status" value="1"/>
</dbReference>
<sequence>MSLRVLTAEFAHETNTFNKNLTDYAAFVDRNAYFGADAIKERGDANTELAGFLDCGKKFGWEIVHVLSASAQPAGNVTRDAFDRLGGAIVEAAKAGTFDGILLSLHGAMVTEFDEDGEGVLLERLRGVVGPDIPIAITLDLHANVTPKMCALANIIVSYKTYPHVDMRERAVQAGEILERAMKGAIAPVTLRVHRPMLDEANGGRTDVGPMIERLAQCVAYEGEPGVLAVSINAGFGNADIKDVGPTVLVTYDAKAGNVEKHRAFAEGIAEDIWAKRFDVLNYYMPVEEAAAIAKGYVRSTGPIIIADYADNPGGGGYGDSTNLLKALLDAGVRDAAFGPIVDNETAVYLHKQRVGEKVKVRLGGKTDPRFGGAPLELTVTLKLISDGVYTGDGPMIGGLKHSFGPSAVIEIDGMEILVVTEPAQMLDLQQFKAFGIDPARKTVVGLKSMQHFRAAFEPIAGKVIVCDSGALCTTYYDRLPYQNVPRPIYPLDREMTR</sequence>
<feature type="domain" description="Microcystin LR degradation protein MlrC N-terminal" evidence="3">
    <location>
        <begin position="4"/>
        <end position="294"/>
    </location>
</feature>
<name>A0ABU5DYI8_9PROT</name>
<keyword evidence="1" id="KW-0482">Metalloprotease</keyword>
<comment type="function">
    <text evidence="1">Involved in peptidolytic degradation of cyclic heptapeptide hepatotoxin microcystin (MC).</text>
</comment>
<evidence type="ECO:0000313" key="4">
    <source>
        <dbReference type="EMBL" id="MDY0872378.1"/>
    </source>
</evidence>
<evidence type="ECO:0000313" key="5">
    <source>
        <dbReference type="Proteomes" id="UP001271769"/>
    </source>
</evidence>
<comment type="similarity">
    <text evidence="1">Belongs to the peptidase M81 family.</text>
</comment>
<protein>
    <recommendedName>
        <fullName evidence="1">Microcystinase C</fullName>
        <shortName evidence="1">MlrC</shortName>
    </recommendedName>
</protein>
<keyword evidence="1" id="KW-0479">Metal-binding</keyword>
<dbReference type="Proteomes" id="UP001271769">
    <property type="component" value="Unassembled WGS sequence"/>
</dbReference>
<evidence type="ECO:0000259" key="3">
    <source>
        <dbReference type="Pfam" id="PF07364"/>
    </source>
</evidence>
<keyword evidence="1" id="KW-0645">Protease</keyword>
<dbReference type="InterPro" id="IPR015995">
    <property type="entry name" value="MlrC_N"/>
</dbReference>
<accession>A0ABU5DYI8</accession>
<comment type="cofactor">
    <cofactor evidence="1">
        <name>Zn(2+)</name>
        <dbReference type="ChEBI" id="CHEBI:29105"/>
    </cofactor>
    <text evidence="1">Binds 1 zinc ion per subunit.</text>
</comment>
<proteinExistence type="inferred from homology"/>
<evidence type="ECO:0000259" key="2">
    <source>
        <dbReference type="Pfam" id="PF07171"/>
    </source>
</evidence>
<evidence type="ECO:0000256" key="1">
    <source>
        <dbReference type="PIRNR" id="PIRNR012702"/>
    </source>
</evidence>
<organism evidence="4 5">
    <name type="scientific">Dongia rigui</name>
    <dbReference type="NCBI Taxonomy" id="940149"/>
    <lineage>
        <taxon>Bacteria</taxon>
        <taxon>Pseudomonadati</taxon>
        <taxon>Pseudomonadota</taxon>
        <taxon>Alphaproteobacteria</taxon>
        <taxon>Rhodospirillales</taxon>
        <taxon>Dongiaceae</taxon>
        <taxon>Dongia</taxon>
    </lineage>
</organism>
<dbReference type="InterPro" id="IPR009197">
    <property type="entry name" value="MlrC"/>
</dbReference>
<gene>
    <name evidence="4" type="ORF">SMD31_10610</name>
</gene>
<keyword evidence="5" id="KW-1185">Reference proteome</keyword>
<comment type="caution">
    <text evidence="4">The sequence shown here is derived from an EMBL/GenBank/DDBJ whole genome shotgun (WGS) entry which is preliminary data.</text>
</comment>
<reference evidence="4 5" key="1">
    <citation type="journal article" date="2013" name="Antonie Van Leeuwenhoek">
        <title>Dongia rigui sp. nov., isolated from freshwater of a large wetland in Korea.</title>
        <authorList>
            <person name="Baik K.S."/>
            <person name="Hwang Y.M."/>
            <person name="Choi J.S."/>
            <person name="Kwon J."/>
            <person name="Seong C.N."/>
        </authorList>
    </citation>
    <scope>NUCLEOTIDE SEQUENCE [LARGE SCALE GENOMIC DNA]</scope>
    <source>
        <strain evidence="4 5">04SU4-P</strain>
    </source>
</reference>
<dbReference type="Pfam" id="PF07364">
    <property type="entry name" value="DUF1485"/>
    <property type="match status" value="1"/>
</dbReference>
<dbReference type="InterPro" id="IPR010799">
    <property type="entry name" value="MlrC_C"/>
</dbReference>
<keyword evidence="1" id="KW-0378">Hydrolase</keyword>
<dbReference type="EMBL" id="JAXCLX010000001">
    <property type="protein sequence ID" value="MDY0872378.1"/>
    <property type="molecule type" value="Genomic_DNA"/>
</dbReference>
<feature type="domain" description="Microcystin LR degradation protein MlrC C-terminal" evidence="2">
    <location>
        <begin position="306"/>
        <end position="484"/>
    </location>
</feature>